<evidence type="ECO:0000256" key="6">
    <source>
        <dbReference type="SAM" id="Phobius"/>
    </source>
</evidence>
<feature type="transmembrane region" description="Helical" evidence="6">
    <location>
        <begin position="244"/>
        <end position="266"/>
    </location>
</feature>
<sequence>MMADKESGEKKGGSPSATVSVGESLVLVRRIPMTQVAFDELHLKKEKDAKEPLKERILKHFYCDKRRSWKMLSSYVPLVKYIRYYKPKEYLLVDIFAGISVGILHIPQGLAFGLLASVKIEDGLFTLGAEHAKTQPWGQNLTVPGGNITISLDSIPEYMDYKESISMGVAFITGLMMIGLGIFKLGFITYYLSDSFFAAFTSAAAVHIGTSQLPAMLGISIPKFPGVFKVPLAYEAMINVITKINWAAVIIAIIVCVIIDVVKVCVNERFKTKLPAPIPIELFVVIFATIASYFGRFNEIFGLAVIGKIPNTIPMPRVPTEALAEAPKYVGDCVVLAILIFAYTIAMAKICAKKHNYEVDDSQELLAYGMCNFLSSFLLCFPSCVAPPRTMVASTMNAKTTLSGIVPAVVMLMFTLFIGVLFEALPKSALAAIIFISLKNLFIQILDFRKYWRINKYDFAIWFFTFNATVFLDIDLGLFIGVGVSLITVVFQTQSSRGFRMGKTLKDTALVEHKRYADSREIPGLKIFRFQSSLYFANAEIFRTSLYRNTVNPRKLLKFLKKRELALEKQNKERLAEGKLPEPRRDSVLTGENLLPRGNSLPSLSSEVDRRSLGNLGLTDSNGSPTGLNQKRKISTCSVDNPAFQNDLDGSGAFTRLQDSSGTTSVTR</sequence>
<feature type="domain" description="SLC26A/SulP transporter" evidence="7">
    <location>
        <begin position="92"/>
        <end position="465"/>
    </location>
</feature>
<feature type="transmembrane region" description="Helical" evidence="6">
    <location>
        <begin position="329"/>
        <end position="346"/>
    </location>
</feature>
<keyword evidence="2 6" id="KW-0812">Transmembrane</keyword>
<proteinExistence type="predicted"/>
<dbReference type="GO" id="GO:0016020">
    <property type="term" value="C:membrane"/>
    <property type="evidence" value="ECO:0007669"/>
    <property type="project" value="UniProtKB-SubCell"/>
</dbReference>
<dbReference type="EMBL" id="PZQS01000003">
    <property type="protein sequence ID" value="PVD33877.1"/>
    <property type="molecule type" value="Genomic_DNA"/>
</dbReference>
<dbReference type="AlphaFoldDB" id="A0A2T7PKH1"/>
<feature type="region of interest" description="Disordered" evidence="5">
    <location>
        <begin position="648"/>
        <end position="668"/>
    </location>
</feature>
<keyword evidence="4 6" id="KW-0472">Membrane</keyword>
<dbReference type="InterPro" id="IPR036513">
    <property type="entry name" value="STAS_dom_sf"/>
</dbReference>
<dbReference type="OrthoDB" id="288203at2759"/>
<feature type="transmembrane region" description="Helical" evidence="6">
    <location>
        <begin position="459"/>
        <end position="491"/>
    </location>
</feature>
<feature type="transmembrane region" description="Helical" evidence="6">
    <location>
        <begin position="429"/>
        <end position="447"/>
    </location>
</feature>
<dbReference type="Pfam" id="PF00916">
    <property type="entry name" value="Sulfate_transp"/>
    <property type="match status" value="1"/>
</dbReference>
<dbReference type="InterPro" id="IPR001902">
    <property type="entry name" value="SLC26A/SulP_fam"/>
</dbReference>
<dbReference type="PANTHER" id="PTHR11814">
    <property type="entry name" value="SULFATE TRANSPORTER"/>
    <property type="match status" value="1"/>
</dbReference>
<evidence type="ECO:0000259" key="7">
    <source>
        <dbReference type="Pfam" id="PF00916"/>
    </source>
</evidence>
<evidence type="ECO:0000313" key="8">
    <source>
        <dbReference type="EMBL" id="PVD33877.1"/>
    </source>
</evidence>
<comment type="caution">
    <text evidence="8">The sequence shown here is derived from an EMBL/GenBank/DDBJ whole genome shotgun (WGS) entry which is preliminary data.</text>
</comment>
<protein>
    <recommendedName>
        <fullName evidence="7">SLC26A/SulP transporter domain-containing protein</fullName>
    </recommendedName>
</protein>
<organism evidence="8 9">
    <name type="scientific">Pomacea canaliculata</name>
    <name type="common">Golden apple snail</name>
    <dbReference type="NCBI Taxonomy" id="400727"/>
    <lineage>
        <taxon>Eukaryota</taxon>
        <taxon>Metazoa</taxon>
        <taxon>Spiralia</taxon>
        <taxon>Lophotrochozoa</taxon>
        <taxon>Mollusca</taxon>
        <taxon>Gastropoda</taxon>
        <taxon>Caenogastropoda</taxon>
        <taxon>Architaenioglossa</taxon>
        <taxon>Ampullarioidea</taxon>
        <taxon>Ampullariidae</taxon>
        <taxon>Pomacea</taxon>
    </lineage>
</organism>
<feature type="transmembrane region" description="Helical" evidence="6">
    <location>
        <begin position="400"/>
        <end position="422"/>
    </location>
</feature>
<feature type="compositionally biased region" description="Basic and acidic residues" evidence="5">
    <location>
        <begin position="576"/>
        <end position="587"/>
    </location>
</feature>
<dbReference type="Gene3D" id="3.30.750.24">
    <property type="entry name" value="STAS domain"/>
    <property type="match status" value="1"/>
</dbReference>
<accession>A0A2T7PKH1</accession>
<evidence type="ECO:0000256" key="4">
    <source>
        <dbReference type="ARBA" id="ARBA00023136"/>
    </source>
</evidence>
<dbReference type="InterPro" id="IPR011547">
    <property type="entry name" value="SLC26A/SulP_dom"/>
</dbReference>
<comment type="subcellular location">
    <subcellularLocation>
        <location evidence="1">Membrane</location>
        <topology evidence="1">Multi-pass membrane protein</topology>
    </subcellularLocation>
</comment>
<dbReference type="Proteomes" id="UP000245119">
    <property type="component" value="Linkage Group LG3"/>
</dbReference>
<evidence type="ECO:0000313" key="9">
    <source>
        <dbReference type="Proteomes" id="UP000245119"/>
    </source>
</evidence>
<dbReference type="GO" id="GO:0055085">
    <property type="term" value="P:transmembrane transport"/>
    <property type="evidence" value="ECO:0007669"/>
    <property type="project" value="InterPro"/>
</dbReference>
<evidence type="ECO:0000256" key="5">
    <source>
        <dbReference type="SAM" id="MobiDB-lite"/>
    </source>
</evidence>
<reference evidence="8 9" key="1">
    <citation type="submission" date="2018-04" db="EMBL/GenBank/DDBJ databases">
        <title>The genome of golden apple snail Pomacea canaliculata provides insight into stress tolerance and invasive adaptation.</title>
        <authorList>
            <person name="Liu C."/>
            <person name="Liu B."/>
            <person name="Ren Y."/>
            <person name="Zhang Y."/>
            <person name="Wang H."/>
            <person name="Li S."/>
            <person name="Jiang F."/>
            <person name="Yin L."/>
            <person name="Zhang G."/>
            <person name="Qian W."/>
            <person name="Fan W."/>
        </authorList>
    </citation>
    <scope>NUCLEOTIDE SEQUENCE [LARGE SCALE GENOMIC DNA]</scope>
    <source>
        <strain evidence="8">SZHN2017</strain>
        <tissue evidence="8">Muscle</tissue>
    </source>
</reference>
<name>A0A2T7PKH1_POMCA</name>
<feature type="transmembrane region" description="Helical" evidence="6">
    <location>
        <begin position="204"/>
        <end position="224"/>
    </location>
</feature>
<feature type="compositionally biased region" description="Polar residues" evidence="5">
    <location>
        <begin position="657"/>
        <end position="668"/>
    </location>
</feature>
<evidence type="ECO:0000256" key="3">
    <source>
        <dbReference type="ARBA" id="ARBA00022989"/>
    </source>
</evidence>
<feature type="region of interest" description="Disordered" evidence="5">
    <location>
        <begin position="576"/>
        <end position="607"/>
    </location>
</feature>
<keyword evidence="9" id="KW-1185">Reference proteome</keyword>
<feature type="transmembrane region" description="Helical" evidence="6">
    <location>
        <begin position="278"/>
        <end position="295"/>
    </location>
</feature>
<feature type="transmembrane region" description="Helical" evidence="6">
    <location>
        <begin position="90"/>
        <end position="115"/>
    </location>
</feature>
<evidence type="ECO:0000256" key="1">
    <source>
        <dbReference type="ARBA" id="ARBA00004141"/>
    </source>
</evidence>
<gene>
    <name evidence="8" type="ORF">C0Q70_05139</name>
</gene>
<feature type="transmembrane region" description="Helical" evidence="6">
    <location>
        <begin position="165"/>
        <end position="192"/>
    </location>
</feature>
<keyword evidence="3 6" id="KW-1133">Transmembrane helix</keyword>
<feature type="transmembrane region" description="Helical" evidence="6">
    <location>
        <begin position="366"/>
        <end position="388"/>
    </location>
</feature>
<evidence type="ECO:0000256" key="2">
    <source>
        <dbReference type="ARBA" id="ARBA00022692"/>
    </source>
</evidence>